<evidence type="ECO:0000313" key="3">
    <source>
        <dbReference type="Proteomes" id="UP000092730"/>
    </source>
</evidence>
<dbReference type="InterPro" id="IPR036188">
    <property type="entry name" value="FAD/NAD-bd_sf"/>
</dbReference>
<dbReference type="AlphaFoldDB" id="A0AAJ8KAT9"/>
<dbReference type="Proteomes" id="UP000092730">
    <property type="component" value="Chromosome 4"/>
</dbReference>
<dbReference type="EMBL" id="CP144544">
    <property type="protein sequence ID" value="WVW83913.1"/>
    <property type="molecule type" value="Genomic_DNA"/>
</dbReference>
<comment type="similarity">
    <text evidence="1">Belongs to the FAD-binding monooxygenase family.</text>
</comment>
<organism evidence="2 3">
    <name type="scientific">Kwoniella bestiolae CBS 10118</name>
    <dbReference type="NCBI Taxonomy" id="1296100"/>
    <lineage>
        <taxon>Eukaryota</taxon>
        <taxon>Fungi</taxon>
        <taxon>Dikarya</taxon>
        <taxon>Basidiomycota</taxon>
        <taxon>Agaricomycotina</taxon>
        <taxon>Tremellomycetes</taxon>
        <taxon>Tremellales</taxon>
        <taxon>Cryptococcaceae</taxon>
        <taxon>Kwoniella</taxon>
    </lineage>
</organism>
<evidence type="ECO:0008006" key="4">
    <source>
        <dbReference type="Google" id="ProtNLM"/>
    </source>
</evidence>
<reference evidence="2" key="1">
    <citation type="submission" date="2013-07" db="EMBL/GenBank/DDBJ databases">
        <authorList>
            <consortium name="The Broad Institute Genome Sequencing Platform"/>
            <person name="Cuomo C."/>
            <person name="Litvintseva A."/>
            <person name="Chen Y."/>
            <person name="Heitman J."/>
            <person name="Sun S."/>
            <person name="Springer D."/>
            <person name="Dromer F."/>
            <person name="Young S.K."/>
            <person name="Zeng Q."/>
            <person name="Gargeya S."/>
            <person name="Fitzgerald M."/>
            <person name="Abouelleil A."/>
            <person name="Alvarado L."/>
            <person name="Berlin A.M."/>
            <person name="Chapman S.B."/>
            <person name="Dewar J."/>
            <person name="Goldberg J."/>
            <person name="Griggs A."/>
            <person name="Gujja S."/>
            <person name="Hansen M."/>
            <person name="Howarth C."/>
            <person name="Imamovic A."/>
            <person name="Larimer J."/>
            <person name="McCowan C."/>
            <person name="Murphy C."/>
            <person name="Pearson M."/>
            <person name="Priest M."/>
            <person name="Roberts A."/>
            <person name="Saif S."/>
            <person name="Shea T."/>
            <person name="Sykes S."/>
            <person name="Wortman J."/>
            <person name="Nusbaum C."/>
            <person name="Birren B."/>
        </authorList>
    </citation>
    <scope>NUCLEOTIDE SEQUENCE</scope>
    <source>
        <strain evidence="2">CBS 10118</strain>
    </source>
</reference>
<dbReference type="SUPFAM" id="SSF51905">
    <property type="entry name" value="FAD/NAD(P)-binding domain"/>
    <property type="match status" value="1"/>
</dbReference>
<protein>
    <recommendedName>
        <fullName evidence="4">FAD-binding domain-containing protein</fullName>
    </recommendedName>
</protein>
<dbReference type="PRINTS" id="PR00419">
    <property type="entry name" value="ADXRDTASE"/>
</dbReference>
<evidence type="ECO:0000256" key="1">
    <source>
        <dbReference type="ARBA" id="ARBA00010139"/>
    </source>
</evidence>
<dbReference type="Pfam" id="PF13450">
    <property type="entry name" value="NAD_binding_8"/>
    <property type="match status" value="1"/>
</dbReference>
<dbReference type="RefSeq" id="XP_065726240.1">
    <property type="nucleotide sequence ID" value="XM_065870168.1"/>
</dbReference>
<accession>A0AAJ8KAT9</accession>
<dbReference type="PANTHER" id="PTHR42877">
    <property type="entry name" value="L-ORNITHINE N(5)-MONOOXYGENASE-RELATED"/>
    <property type="match status" value="1"/>
</dbReference>
<dbReference type="PANTHER" id="PTHR42877:SF5">
    <property type="entry name" value="L-ORNITHINE N(5)-MONOOXYGENASE-RELATED"/>
    <property type="match status" value="1"/>
</dbReference>
<dbReference type="GeneID" id="30209458"/>
<reference evidence="2" key="2">
    <citation type="submission" date="2024-02" db="EMBL/GenBank/DDBJ databases">
        <title>Comparative genomics of Cryptococcus and Kwoniella reveals pathogenesis evolution and contrasting modes of karyotype evolution via chromosome fusion or intercentromeric recombination.</title>
        <authorList>
            <person name="Coelho M.A."/>
            <person name="David-Palma M."/>
            <person name="Shea T."/>
            <person name="Bowers K."/>
            <person name="McGinley-Smith S."/>
            <person name="Mohammad A.W."/>
            <person name="Gnirke A."/>
            <person name="Yurkov A.M."/>
            <person name="Nowrousian M."/>
            <person name="Sun S."/>
            <person name="Cuomo C.A."/>
            <person name="Heitman J."/>
        </authorList>
    </citation>
    <scope>NUCLEOTIDE SEQUENCE</scope>
    <source>
        <strain evidence="2">CBS 10118</strain>
    </source>
</reference>
<proteinExistence type="inferred from homology"/>
<dbReference type="Gene3D" id="3.50.50.60">
    <property type="entry name" value="FAD/NAD(P)-binding domain"/>
    <property type="match status" value="1"/>
</dbReference>
<name>A0AAJ8KAT9_9TREE</name>
<dbReference type="KEGG" id="kbi:30209458"/>
<evidence type="ECO:0000313" key="2">
    <source>
        <dbReference type="EMBL" id="WVW83913.1"/>
    </source>
</evidence>
<dbReference type="InterPro" id="IPR051209">
    <property type="entry name" value="FAD-bind_Monooxygenase_sf"/>
</dbReference>
<keyword evidence="3" id="KW-1185">Reference proteome</keyword>
<gene>
    <name evidence="2" type="ORF">I302_105935</name>
</gene>
<sequence length="86" mass="9469">MPDKARIAIIGAGPGGISLALALQQKGINDFVIYERESGVGGVWYQNRYPWVVVSKQNAWSFLSTHFTILTLDSLIIGAKAIHLER</sequence>